<dbReference type="Proteomes" id="UP000604475">
    <property type="component" value="Unassembled WGS sequence"/>
</dbReference>
<comment type="subcellular location">
    <subcellularLocation>
        <location evidence="1">Cell membrane</location>
        <topology evidence="1">Multi-pass membrane protein</topology>
    </subcellularLocation>
</comment>
<dbReference type="InterPro" id="IPR001123">
    <property type="entry name" value="LeuE-type"/>
</dbReference>
<dbReference type="AlphaFoldDB" id="A0A937RBH7"/>
<keyword evidence="8" id="KW-1185">Reference proteome</keyword>
<evidence type="ECO:0000313" key="7">
    <source>
        <dbReference type="EMBL" id="MBL7627247.1"/>
    </source>
</evidence>
<dbReference type="PANTHER" id="PTHR30086">
    <property type="entry name" value="ARGININE EXPORTER PROTEIN ARGO"/>
    <property type="match status" value="1"/>
</dbReference>
<proteinExistence type="predicted"/>
<evidence type="ECO:0000313" key="8">
    <source>
        <dbReference type="Proteomes" id="UP000604475"/>
    </source>
</evidence>
<evidence type="ECO:0000256" key="2">
    <source>
        <dbReference type="ARBA" id="ARBA00022475"/>
    </source>
</evidence>
<evidence type="ECO:0000256" key="1">
    <source>
        <dbReference type="ARBA" id="ARBA00004651"/>
    </source>
</evidence>
<dbReference type="PANTHER" id="PTHR30086:SF20">
    <property type="entry name" value="ARGININE EXPORTER PROTEIN ARGO-RELATED"/>
    <property type="match status" value="1"/>
</dbReference>
<dbReference type="GO" id="GO:0015171">
    <property type="term" value="F:amino acid transmembrane transporter activity"/>
    <property type="evidence" value="ECO:0007669"/>
    <property type="project" value="TreeGrafter"/>
</dbReference>
<dbReference type="Pfam" id="PF01810">
    <property type="entry name" value="LysE"/>
    <property type="match status" value="1"/>
</dbReference>
<feature type="transmembrane region" description="Helical" evidence="6">
    <location>
        <begin position="163"/>
        <end position="184"/>
    </location>
</feature>
<keyword evidence="4 6" id="KW-1133">Transmembrane helix</keyword>
<accession>A0A937RBH7</accession>
<evidence type="ECO:0000256" key="6">
    <source>
        <dbReference type="SAM" id="Phobius"/>
    </source>
</evidence>
<sequence>MSLFLIRSTLRGGLRTGLAIGAGIAAMDFLYAVAGAAGAAPVLSIGSLRTILGACGAAVLAVLGVRTLWSAWRVRAGGETDLEVAAPWRAFVTSLGATASNPLTIASWAALFAGASVAGVAATASGAVALVAGIGLGSLTAVSLLAAVTALTRRRLPAGAVRAVDALAGVGMVAYAGLLGSRAASEA</sequence>
<evidence type="ECO:0000256" key="4">
    <source>
        <dbReference type="ARBA" id="ARBA00022989"/>
    </source>
</evidence>
<dbReference type="GO" id="GO:0005886">
    <property type="term" value="C:plasma membrane"/>
    <property type="evidence" value="ECO:0007669"/>
    <property type="project" value="UniProtKB-SubCell"/>
</dbReference>
<gene>
    <name evidence="7" type="ORF">I7412_08710</name>
</gene>
<evidence type="ECO:0000256" key="3">
    <source>
        <dbReference type="ARBA" id="ARBA00022692"/>
    </source>
</evidence>
<name>A0A937RBH7_9ACTN</name>
<dbReference type="EMBL" id="JAEACQ010000158">
    <property type="protein sequence ID" value="MBL7627247.1"/>
    <property type="molecule type" value="Genomic_DNA"/>
</dbReference>
<organism evidence="7 8">
    <name type="scientific">Frankia nepalensis</name>
    <dbReference type="NCBI Taxonomy" id="1836974"/>
    <lineage>
        <taxon>Bacteria</taxon>
        <taxon>Bacillati</taxon>
        <taxon>Actinomycetota</taxon>
        <taxon>Actinomycetes</taxon>
        <taxon>Frankiales</taxon>
        <taxon>Frankiaceae</taxon>
        <taxon>Frankia</taxon>
    </lineage>
</organism>
<comment type="caution">
    <text evidence="7">The sequence shown here is derived from an EMBL/GenBank/DDBJ whole genome shotgun (WGS) entry which is preliminary data.</text>
</comment>
<feature type="transmembrane region" description="Helical" evidence="6">
    <location>
        <begin position="128"/>
        <end position="151"/>
    </location>
</feature>
<keyword evidence="5 6" id="KW-0472">Membrane</keyword>
<protein>
    <submittedName>
        <fullName evidence="7">LysE family transporter</fullName>
    </submittedName>
</protein>
<feature type="transmembrane region" description="Helical" evidence="6">
    <location>
        <begin position="46"/>
        <end position="65"/>
    </location>
</feature>
<keyword evidence="2" id="KW-1003">Cell membrane</keyword>
<keyword evidence="3 6" id="KW-0812">Transmembrane</keyword>
<feature type="transmembrane region" description="Helical" evidence="6">
    <location>
        <begin position="12"/>
        <end position="34"/>
    </location>
</feature>
<reference evidence="7" key="1">
    <citation type="submission" date="2020-12" db="EMBL/GenBank/DDBJ databases">
        <title>Genomic characterization of non-nitrogen-fixing Frankia strains.</title>
        <authorList>
            <person name="Carlos-Shanley C."/>
            <person name="Guerra T."/>
            <person name="Hahn D."/>
        </authorList>
    </citation>
    <scope>NUCLEOTIDE SEQUENCE</scope>
    <source>
        <strain evidence="7">CN6</strain>
    </source>
</reference>
<evidence type="ECO:0000256" key="5">
    <source>
        <dbReference type="ARBA" id="ARBA00023136"/>
    </source>
</evidence>